<dbReference type="InterPro" id="IPR036599">
    <property type="entry name" value="DNA_ligase_N_sf"/>
</dbReference>
<dbReference type="SUPFAM" id="SSF117018">
    <property type="entry name" value="ATP-dependent DNA ligase DNA-binding domain"/>
    <property type="match status" value="1"/>
</dbReference>
<dbReference type="InterPro" id="IPR016059">
    <property type="entry name" value="DNA_ligase_ATP-dep_CS"/>
</dbReference>
<dbReference type="SUPFAM" id="SSF50249">
    <property type="entry name" value="Nucleic acid-binding proteins"/>
    <property type="match status" value="1"/>
</dbReference>
<dbReference type="PROSITE" id="PS00333">
    <property type="entry name" value="DNA_LIGASE_A2"/>
    <property type="match status" value="1"/>
</dbReference>
<evidence type="ECO:0000256" key="15">
    <source>
        <dbReference type="RuleBase" id="RU000617"/>
    </source>
</evidence>
<reference evidence="18" key="1">
    <citation type="submission" date="2023-07" db="EMBL/GenBank/DDBJ databases">
        <authorList>
            <consortium name="CYATHOMIX"/>
        </authorList>
    </citation>
    <scope>NUCLEOTIDE SEQUENCE</scope>
    <source>
        <strain evidence="18">N/A</strain>
    </source>
</reference>
<protein>
    <recommendedName>
        <fullName evidence="15">DNA ligase</fullName>
        <ecNumber evidence="15">6.5.1.1</ecNumber>
    </recommendedName>
</protein>
<keyword evidence="11" id="KW-0539">Nucleus</keyword>
<dbReference type="Gene3D" id="1.10.3260.10">
    <property type="entry name" value="DNA ligase, ATP-dependent, N-terminal domain"/>
    <property type="match status" value="1"/>
</dbReference>
<dbReference type="InterPro" id="IPR012309">
    <property type="entry name" value="DNA_ligase_ATP-dep_C"/>
</dbReference>
<dbReference type="FunFam" id="3.30.470.30:FF:000016">
    <property type="entry name" value="DNA ligase"/>
    <property type="match status" value="1"/>
</dbReference>
<evidence type="ECO:0000256" key="13">
    <source>
        <dbReference type="ARBA" id="ARBA00034003"/>
    </source>
</evidence>
<dbReference type="GO" id="GO:0005634">
    <property type="term" value="C:nucleus"/>
    <property type="evidence" value="ECO:0007669"/>
    <property type="project" value="UniProtKB-SubCell"/>
</dbReference>
<evidence type="ECO:0000256" key="16">
    <source>
        <dbReference type="RuleBase" id="RU004196"/>
    </source>
</evidence>
<evidence type="ECO:0000256" key="1">
    <source>
        <dbReference type="ARBA" id="ARBA00004123"/>
    </source>
</evidence>
<feature type="domain" description="ATP-dependent DNA ligase family profile" evidence="17">
    <location>
        <begin position="432"/>
        <end position="568"/>
    </location>
</feature>
<evidence type="ECO:0000256" key="5">
    <source>
        <dbReference type="ARBA" id="ARBA00022705"/>
    </source>
</evidence>
<dbReference type="NCBIfam" id="TIGR00574">
    <property type="entry name" value="dnl1"/>
    <property type="match status" value="1"/>
</dbReference>
<accession>A0AA36MHP0</accession>
<comment type="caution">
    <text evidence="18">The sequence shown here is derived from an EMBL/GenBank/DDBJ whole genome shotgun (WGS) entry which is preliminary data.</text>
</comment>
<dbReference type="InterPro" id="IPR012308">
    <property type="entry name" value="DNA_ligase_ATP-dep_N"/>
</dbReference>
<dbReference type="CDD" id="cd07900">
    <property type="entry name" value="Adenylation_DNA_ligase_I_Euk"/>
    <property type="match status" value="1"/>
</dbReference>
<comment type="function">
    <text evidence="14">DNA ligase that seals nicks in double-stranded DNA during DNA replication, DNA recombination and DNA repair.</text>
</comment>
<dbReference type="InterPro" id="IPR050191">
    <property type="entry name" value="ATP-dep_DNA_ligase"/>
</dbReference>
<evidence type="ECO:0000256" key="11">
    <source>
        <dbReference type="ARBA" id="ARBA00023242"/>
    </source>
</evidence>
<dbReference type="CDD" id="cd07969">
    <property type="entry name" value="OBF_DNA_ligase_I"/>
    <property type="match status" value="1"/>
</dbReference>
<evidence type="ECO:0000313" key="19">
    <source>
        <dbReference type="Proteomes" id="UP001176961"/>
    </source>
</evidence>
<dbReference type="GO" id="GO:0006281">
    <property type="term" value="P:DNA repair"/>
    <property type="evidence" value="ECO:0007669"/>
    <property type="project" value="UniProtKB-KW"/>
</dbReference>
<dbReference type="EMBL" id="CATQJL010000326">
    <property type="protein sequence ID" value="CAJ0609547.1"/>
    <property type="molecule type" value="Genomic_DNA"/>
</dbReference>
<dbReference type="Pfam" id="PF04675">
    <property type="entry name" value="DNA_ligase_A_N"/>
    <property type="match status" value="1"/>
</dbReference>
<dbReference type="InterPro" id="IPR012340">
    <property type="entry name" value="NA-bd_OB-fold"/>
</dbReference>
<dbReference type="GO" id="GO:0003910">
    <property type="term" value="F:DNA ligase (ATP) activity"/>
    <property type="evidence" value="ECO:0007669"/>
    <property type="project" value="UniProtKB-EC"/>
</dbReference>
<evidence type="ECO:0000256" key="10">
    <source>
        <dbReference type="ARBA" id="ARBA00023204"/>
    </source>
</evidence>
<dbReference type="SUPFAM" id="SSF56091">
    <property type="entry name" value="DNA ligase/mRNA capping enzyme, catalytic domain"/>
    <property type="match status" value="1"/>
</dbReference>
<dbReference type="FunFam" id="2.40.50.140:FF:000062">
    <property type="entry name" value="DNA ligase"/>
    <property type="match status" value="1"/>
</dbReference>
<dbReference type="FunFam" id="1.10.3260.10:FF:000001">
    <property type="entry name" value="DNA ligase"/>
    <property type="match status" value="1"/>
</dbReference>
<organism evidence="18 19">
    <name type="scientific">Cylicocyclus nassatus</name>
    <name type="common">Nematode worm</name>
    <dbReference type="NCBI Taxonomy" id="53992"/>
    <lineage>
        <taxon>Eukaryota</taxon>
        <taxon>Metazoa</taxon>
        <taxon>Ecdysozoa</taxon>
        <taxon>Nematoda</taxon>
        <taxon>Chromadorea</taxon>
        <taxon>Rhabditida</taxon>
        <taxon>Rhabditina</taxon>
        <taxon>Rhabditomorpha</taxon>
        <taxon>Strongyloidea</taxon>
        <taxon>Strongylidae</taxon>
        <taxon>Cylicocyclus</taxon>
    </lineage>
</organism>
<dbReference type="GO" id="GO:1903461">
    <property type="term" value="P:Okazaki fragment processing involved in mitotic DNA replication"/>
    <property type="evidence" value="ECO:0007669"/>
    <property type="project" value="TreeGrafter"/>
</dbReference>
<keyword evidence="4" id="KW-0132">Cell division</keyword>
<keyword evidence="3 15" id="KW-0436">Ligase</keyword>
<gene>
    <name evidence="18" type="ORF">CYNAS_LOCUS21530</name>
</gene>
<evidence type="ECO:0000256" key="9">
    <source>
        <dbReference type="ARBA" id="ARBA00023172"/>
    </source>
</evidence>
<dbReference type="GO" id="GO:0071897">
    <property type="term" value="P:DNA biosynthetic process"/>
    <property type="evidence" value="ECO:0007669"/>
    <property type="project" value="InterPro"/>
</dbReference>
<evidence type="ECO:0000256" key="4">
    <source>
        <dbReference type="ARBA" id="ARBA00022618"/>
    </source>
</evidence>
<dbReference type="GO" id="GO:0003677">
    <property type="term" value="F:DNA binding"/>
    <property type="evidence" value="ECO:0007669"/>
    <property type="project" value="InterPro"/>
</dbReference>
<keyword evidence="10 15" id="KW-0234">DNA repair</keyword>
<dbReference type="Proteomes" id="UP001176961">
    <property type="component" value="Unassembled WGS sequence"/>
</dbReference>
<evidence type="ECO:0000256" key="8">
    <source>
        <dbReference type="ARBA" id="ARBA00022840"/>
    </source>
</evidence>
<comment type="catalytic activity">
    <reaction evidence="13 15">
        <text>ATP + (deoxyribonucleotide)n-3'-hydroxyl + 5'-phospho-(deoxyribonucleotide)m = (deoxyribonucleotide)n+m + AMP + diphosphate.</text>
        <dbReference type="EC" id="6.5.1.1"/>
    </reaction>
</comment>
<keyword evidence="12" id="KW-0131">Cell cycle</keyword>
<comment type="similarity">
    <text evidence="2 16">Belongs to the ATP-dependent DNA ligase family.</text>
</comment>
<dbReference type="PROSITE" id="PS00697">
    <property type="entry name" value="DNA_LIGASE_A1"/>
    <property type="match status" value="1"/>
</dbReference>
<dbReference type="PROSITE" id="PS50160">
    <property type="entry name" value="DNA_LIGASE_A3"/>
    <property type="match status" value="1"/>
</dbReference>
<dbReference type="PANTHER" id="PTHR45674">
    <property type="entry name" value="DNA LIGASE 1/3 FAMILY MEMBER"/>
    <property type="match status" value="1"/>
</dbReference>
<sequence>MKVCELNPYPIFKQFLNPLSVNFHLPFSGTLLSRRVLFLGKQLCELRQVSCRLLIMPAKENIAKQVEWTAGTRVPYLELANVLSNIEGESKRLRIIDELAGFYSKVIEYSPDDLLACVYLCVNQLGPAYEGIELGIAEHTIIKAVAQATGRTVDKIKEEMQKKGDLGIIAQQSRQNQSSLCKAFGFTPKPHTVQSVFAKLTDIAKLTGAASMNKKVELIKGLIVACRGAEARYLVRSLEGKLRIGLAEQSVLVALANAFTKEHIKKKGLKLSSSATDVLKSEHVLLMKTTYCQCPNYGKIIPIALSEGIENITEKCKLTPGIPLKPMLAHPTKGIGEIMRRFGEAVFACEWKYDGERGQIHMEESGKIHIYSRNQEDNTSKFPDVIEKVKECIGPSVTSFIVDAEVVAWDMDAKSILPFQILTTRKRKNAGASEIKVQVCVFLFDILYLNNEPLVTKSFRERREILRKNFIEVEGRFAFAKSLDSSDTDEINVFLDDAIKGNCEGLMVKALDEHATYEIARRSHNWLKLKKDYLEGIGDTLDLVVIGAYYGTGKRTGVYGGYLLACYDPDSEEFQSICKIGTGFSDEDLKTQYELLLPYKVDMARTYYAYDESLKPDVWFDPNIVFEVKCADLSISPRHMAAKGLVDSEKGISLRFPRFLRIREDKKGEEATTSSQVASLYKNQDQIRNQAVKTEEEEDDVEY</sequence>
<evidence type="ECO:0000256" key="12">
    <source>
        <dbReference type="ARBA" id="ARBA00023306"/>
    </source>
</evidence>
<keyword evidence="9 15" id="KW-0233">DNA recombination</keyword>
<dbReference type="GO" id="GO:0005524">
    <property type="term" value="F:ATP binding"/>
    <property type="evidence" value="ECO:0007669"/>
    <property type="project" value="UniProtKB-KW"/>
</dbReference>
<dbReference type="GO" id="GO:0051301">
    <property type="term" value="P:cell division"/>
    <property type="evidence" value="ECO:0007669"/>
    <property type="project" value="UniProtKB-KW"/>
</dbReference>
<evidence type="ECO:0000256" key="3">
    <source>
        <dbReference type="ARBA" id="ARBA00022598"/>
    </source>
</evidence>
<dbReference type="Gene3D" id="3.30.1490.70">
    <property type="match status" value="1"/>
</dbReference>
<evidence type="ECO:0000256" key="14">
    <source>
        <dbReference type="ARBA" id="ARBA00054532"/>
    </source>
</evidence>
<dbReference type="GO" id="GO:0006310">
    <property type="term" value="P:DNA recombination"/>
    <property type="evidence" value="ECO:0007669"/>
    <property type="project" value="UniProtKB-KW"/>
</dbReference>
<dbReference type="Gene3D" id="3.30.470.30">
    <property type="entry name" value="DNA ligase/mRNA capping enzyme"/>
    <property type="match status" value="1"/>
</dbReference>
<evidence type="ECO:0000256" key="2">
    <source>
        <dbReference type="ARBA" id="ARBA00007572"/>
    </source>
</evidence>
<dbReference type="Gene3D" id="2.40.50.140">
    <property type="entry name" value="Nucleic acid-binding proteins"/>
    <property type="match status" value="1"/>
</dbReference>
<dbReference type="AlphaFoldDB" id="A0AA36MHP0"/>
<name>A0AA36MHP0_CYLNA</name>
<keyword evidence="7 15" id="KW-0227">DNA damage</keyword>
<evidence type="ECO:0000313" key="18">
    <source>
        <dbReference type="EMBL" id="CAJ0609547.1"/>
    </source>
</evidence>
<evidence type="ECO:0000256" key="7">
    <source>
        <dbReference type="ARBA" id="ARBA00022763"/>
    </source>
</evidence>
<dbReference type="Pfam" id="PF04679">
    <property type="entry name" value="DNA_ligase_A_C"/>
    <property type="match status" value="1"/>
</dbReference>
<dbReference type="Pfam" id="PF01068">
    <property type="entry name" value="DNA_ligase_A_M"/>
    <property type="match status" value="1"/>
</dbReference>
<keyword evidence="6 15" id="KW-0547">Nucleotide-binding</keyword>
<proteinExistence type="inferred from homology"/>
<comment type="subcellular location">
    <subcellularLocation>
        <location evidence="1">Nucleus</location>
    </subcellularLocation>
</comment>
<dbReference type="EC" id="6.5.1.1" evidence="15"/>
<dbReference type="InterPro" id="IPR000977">
    <property type="entry name" value="DNA_ligase_ATP-dep"/>
</dbReference>
<dbReference type="GO" id="GO:0005739">
    <property type="term" value="C:mitochondrion"/>
    <property type="evidence" value="ECO:0007669"/>
    <property type="project" value="TreeGrafter"/>
</dbReference>
<evidence type="ECO:0000259" key="17">
    <source>
        <dbReference type="PROSITE" id="PS50160"/>
    </source>
</evidence>
<evidence type="ECO:0000256" key="6">
    <source>
        <dbReference type="ARBA" id="ARBA00022741"/>
    </source>
</evidence>
<keyword evidence="5" id="KW-0235">DNA replication</keyword>
<keyword evidence="8 15" id="KW-0067">ATP-binding</keyword>
<dbReference type="PANTHER" id="PTHR45674:SF4">
    <property type="entry name" value="DNA LIGASE 1"/>
    <property type="match status" value="1"/>
</dbReference>
<dbReference type="InterPro" id="IPR012310">
    <property type="entry name" value="DNA_ligase_ATP-dep_cent"/>
</dbReference>
<keyword evidence="19" id="KW-1185">Reference proteome</keyword>